<sequence length="311" mass="32642">MPVSCQPVGVEGSLACCGALLISTCWHPHPASRGSSLALICCSPALSPSAPISLGDPGQHRVTDPEMTVLWEGIWPSLGEAAQGGGATRKRGLQRRAQSLRSRRTPALLRLRCFILIVTKKLPGPCMVGSVVPGAQLCRSVFLVCLDLCAGAHSPAPGGTPTCGRRFGLSQESGGPGGAASLGPGSSCVFGSKNTRLPEIPCARSADWQPRLGHAGQRRAGNQGGVSACPGRGTAGRGGGWVTSACNFLCFFSSVIVTEKTNILLRYLHQQWDKKNAAKKRDQEQVDLEGESSAPPRKVARTDSPDMHEDT</sequence>
<evidence type="ECO:0000256" key="2">
    <source>
        <dbReference type="ARBA" id="ARBA00018256"/>
    </source>
</evidence>
<accession>A0A452U5S3</accession>
<dbReference type="InterPro" id="IPR033575">
    <property type="entry name" value="DDA1-like"/>
</dbReference>
<dbReference type="AlphaFoldDB" id="A0A452U5S3"/>
<evidence type="ECO:0000256" key="1">
    <source>
        <dbReference type="ARBA" id="ARBA00008042"/>
    </source>
</evidence>
<evidence type="ECO:0000313" key="6">
    <source>
        <dbReference type="Ensembl" id="ENSUMAP00000016108"/>
    </source>
</evidence>
<reference evidence="6" key="1">
    <citation type="submission" date="2019-03" db="UniProtKB">
        <authorList>
            <consortium name="Ensembl"/>
        </authorList>
    </citation>
    <scope>IDENTIFICATION</scope>
</reference>
<evidence type="ECO:0000256" key="4">
    <source>
        <dbReference type="SAM" id="MobiDB-lite"/>
    </source>
</evidence>
<feature type="compositionally biased region" description="Basic and acidic residues" evidence="4">
    <location>
        <begin position="300"/>
        <end position="311"/>
    </location>
</feature>
<gene>
    <name evidence="6" type="primary">DDA1</name>
</gene>
<feature type="domain" description="DET1- and DDB1-associated protein 1" evidence="5">
    <location>
        <begin position="255"/>
        <end position="274"/>
    </location>
</feature>
<dbReference type="Pfam" id="PF10172">
    <property type="entry name" value="DDA1"/>
    <property type="match status" value="1"/>
</dbReference>
<protein>
    <recommendedName>
        <fullName evidence="2">DET1- and DDB1-associated protein 1</fullName>
    </recommendedName>
</protein>
<proteinExistence type="inferred from homology"/>
<dbReference type="PANTHER" id="PTHR31879:SF2">
    <property type="entry name" value="DET1- AND DDB1-ASSOCIATED PROTEIN 1"/>
    <property type="match status" value="1"/>
</dbReference>
<dbReference type="PANTHER" id="PTHR31879">
    <property type="entry name" value="DET1- AND DDB1-ASSOCIATED PROTEIN 1"/>
    <property type="match status" value="1"/>
</dbReference>
<dbReference type="GO" id="GO:0080008">
    <property type="term" value="C:Cul4-RING E3 ubiquitin ligase complex"/>
    <property type="evidence" value="ECO:0007669"/>
    <property type="project" value="TreeGrafter"/>
</dbReference>
<evidence type="ECO:0000256" key="3">
    <source>
        <dbReference type="ARBA" id="ARBA00045586"/>
    </source>
</evidence>
<name>A0A452U5S3_URSMA</name>
<evidence type="ECO:0000259" key="5">
    <source>
        <dbReference type="Pfam" id="PF10172"/>
    </source>
</evidence>
<dbReference type="GeneTree" id="ENSGT00390000007029"/>
<dbReference type="InterPro" id="IPR018276">
    <property type="entry name" value="DDA1_dom"/>
</dbReference>
<comment type="similarity">
    <text evidence="1">Belongs to the DDA1 family.</text>
</comment>
<organism evidence="6">
    <name type="scientific">Ursus maritimus</name>
    <name type="common">Polar bear</name>
    <name type="synonym">Thalarctos maritimus</name>
    <dbReference type="NCBI Taxonomy" id="29073"/>
    <lineage>
        <taxon>Eukaryota</taxon>
        <taxon>Metazoa</taxon>
        <taxon>Chordata</taxon>
        <taxon>Craniata</taxon>
        <taxon>Vertebrata</taxon>
        <taxon>Euteleostomi</taxon>
        <taxon>Mammalia</taxon>
        <taxon>Eutheria</taxon>
        <taxon>Laurasiatheria</taxon>
        <taxon>Carnivora</taxon>
        <taxon>Caniformia</taxon>
        <taxon>Ursidae</taxon>
        <taxon>Ursus</taxon>
    </lineage>
</organism>
<dbReference type="GO" id="GO:0032436">
    <property type="term" value="P:positive regulation of proteasomal ubiquitin-dependent protein catabolic process"/>
    <property type="evidence" value="ECO:0007669"/>
    <property type="project" value="TreeGrafter"/>
</dbReference>
<feature type="compositionally biased region" description="Basic and acidic residues" evidence="4">
    <location>
        <begin position="274"/>
        <end position="284"/>
    </location>
</feature>
<comment type="function">
    <text evidence="3">Functions as a component of numerous distinct DCX (DDB1-CUL4-X-box) E3 ubiquitin-protein ligase complexes which mediate the ubiquitination and subsequent proteasomal degradation of target proteins. In the DCX complexes, acts as a scaffolding subunit required to stabilize the complex.</text>
</comment>
<dbReference type="Ensembl" id="ENSUMAT00000019053.1">
    <property type="protein sequence ID" value="ENSUMAP00000016108.1"/>
    <property type="gene ID" value="ENSUMAG00000011843.1"/>
</dbReference>
<feature type="region of interest" description="Disordered" evidence="4">
    <location>
        <begin position="274"/>
        <end position="311"/>
    </location>
</feature>